<dbReference type="OrthoDB" id="3364175at2759"/>
<feature type="domain" description="Xylanolytic transcriptional activator regulatory" evidence="7">
    <location>
        <begin position="317"/>
        <end position="390"/>
    </location>
</feature>
<feature type="region of interest" description="Disordered" evidence="5">
    <location>
        <begin position="31"/>
        <end position="103"/>
    </location>
</feature>
<proteinExistence type="predicted"/>
<dbReference type="GO" id="GO:0003700">
    <property type="term" value="F:DNA-binding transcription factor activity"/>
    <property type="evidence" value="ECO:0007669"/>
    <property type="project" value="InterPro"/>
</dbReference>
<dbReference type="GO" id="GO:0008270">
    <property type="term" value="F:zinc ion binding"/>
    <property type="evidence" value="ECO:0007669"/>
    <property type="project" value="InterPro"/>
</dbReference>
<sequence length="734" mass="82773">MVGKEHIQSIEDQLKNFQALEHRLKSLEAQLERQQQQQGTEHIPQQASGQTDITPLTNRNLNDVFDGPEHIDAHSTDPQLTSPSDAPTTSLTESKDPTDGMGHFLFADEENRASFGKPSYDLSYTDAKKQLTSHIGPSSSIAFTSDLSHTLWSLSQNRGSFVPSQGNLTFSEFHIARVSRHSSPAPEPDHAFPSIYYLPADGVITALIDNYFSDTGLLFPYLHEESFRNTYAQLKSNAVAISRTWLGLLNMVLAIATHASTSPISDAEIRSEKAGQFYRRANSLCNDHVMNGASLEIVQYLLLVSQYRQGTKSSAQTWATHGLAVKVALQLGLHSSEALKKFPPLEREIRKRTWFGCIVLDRTLSMTLGRPASIPESYSRLELPSYYDGIDPWPRQPWQLQRCRHSTDFFCATIRLYAIIGDTIDLLYGSNLGCGDELTDYELVIRTLKLRHRINEWNKQLPPHMPIIKAEEHRGHLGSDPLLDRLRTILALRYHNLRILIHRAVLVRLLKIINNSQTGSMPTLGTSELKDVVGSTVENCIDSSSEIINILHAAEQGNGERRVMLGAWWFTLYYGLKSRSLPWMEYVAHVFWMTAFDAALVLFTILLLLRRTAYVALPTRCTPESVKELFTKCIEALGLLDKGNTTVKRCLQCLQKLTEVIKWIESNHPQEPVVVNVELNENSHTGTLSDPFRAFSPLGSFDGFLHQDLSLFNFDFMTNDRMGFPDEFGQSRSL</sequence>
<keyword evidence="3" id="KW-0238">DNA-binding</keyword>
<accession>A0A9N9VNC1</accession>
<evidence type="ECO:0000259" key="7">
    <source>
        <dbReference type="SMART" id="SM00906"/>
    </source>
</evidence>
<feature type="compositionally biased region" description="Polar residues" evidence="5">
    <location>
        <begin position="39"/>
        <end position="61"/>
    </location>
</feature>
<keyword evidence="6" id="KW-0472">Membrane</keyword>
<dbReference type="SMART" id="SM00906">
    <property type="entry name" value="Fungal_trans"/>
    <property type="match status" value="1"/>
</dbReference>
<evidence type="ECO:0000256" key="6">
    <source>
        <dbReference type="SAM" id="Phobius"/>
    </source>
</evidence>
<dbReference type="InterPro" id="IPR050987">
    <property type="entry name" value="AtrR-like"/>
</dbReference>
<evidence type="ECO:0000313" key="9">
    <source>
        <dbReference type="Proteomes" id="UP000696573"/>
    </source>
</evidence>
<comment type="caution">
    <text evidence="8">The sequence shown here is derived from an EMBL/GenBank/DDBJ whole genome shotgun (WGS) entry which is preliminary data.</text>
</comment>
<dbReference type="EMBL" id="CABFNQ020000702">
    <property type="protein sequence ID" value="CAH0024868.1"/>
    <property type="molecule type" value="Genomic_DNA"/>
</dbReference>
<dbReference type="GO" id="GO:0005634">
    <property type="term" value="C:nucleus"/>
    <property type="evidence" value="ECO:0007669"/>
    <property type="project" value="UniProtKB-SubCell"/>
</dbReference>
<feature type="compositionally biased region" description="Polar residues" evidence="5">
    <location>
        <begin position="76"/>
        <end position="92"/>
    </location>
</feature>
<keyword evidence="6" id="KW-1133">Transmembrane helix</keyword>
<keyword evidence="4" id="KW-0539">Nucleus</keyword>
<dbReference type="Proteomes" id="UP000696573">
    <property type="component" value="Unassembled WGS sequence"/>
</dbReference>
<evidence type="ECO:0000313" key="8">
    <source>
        <dbReference type="EMBL" id="CAH0024868.1"/>
    </source>
</evidence>
<keyword evidence="9" id="KW-1185">Reference proteome</keyword>
<dbReference type="InterPro" id="IPR007219">
    <property type="entry name" value="XnlR_reg_dom"/>
</dbReference>
<reference evidence="8" key="1">
    <citation type="submission" date="2021-10" db="EMBL/GenBank/DDBJ databases">
        <authorList>
            <person name="Piombo E."/>
        </authorList>
    </citation>
    <scope>NUCLEOTIDE SEQUENCE</scope>
</reference>
<dbReference type="AlphaFoldDB" id="A0A9N9VNC1"/>
<evidence type="ECO:0000256" key="2">
    <source>
        <dbReference type="ARBA" id="ARBA00022723"/>
    </source>
</evidence>
<name>A0A9N9VNC1_9HYPO</name>
<evidence type="ECO:0000256" key="1">
    <source>
        <dbReference type="ARBA" id="ARBA00004123"/>
    </source>
</evidence>
<dbReference type="Pfam" id="PF04082">
    <property type="entry name" value="Fungal_trans"/>
    <property type="match status" value="1"/>
</dbReference>
<dbReference type="GO" id="GO:0003677">
    <property type="term" value="F:DNA binding"/>
    <property type="evidence" value="ECO:0007669"/>
    <property type="project" value="UniProtKB-KW"/>
</dbReference>
<feature type="transmembrane region" description="Helical" evidence="6">
    <location>
        <begin position="586"/>
        <end position="609"/>
    </location>
</feature>
<gene>
    <name evidence="8" type="ORF">CRHIZ90672A_00005012</name>
</gene>
<comment type="subcellular location">
    <subcellularLocation>
        <location evidence="1">Nucleus</location>
    </subcellularLocation>
</comment>
<evidence type="ECO:0000256" key="4">
    <source>
        <dbReference type="ARBA" id="ARBA00023242"/>
    </source>
</evidence>
<dbReference type="CDD" id="cd12148">
    <property type="entry name" value="fungal_TF_MHR"/>
    <property type="match status" value="1"/>
</dbReference>
<dbReference type="PANTHER" id="PTHR46910:SF3">
    <property type="entry name" value="HALOTOLERANCE PROTEIN 9-RELATED"/>
    <property type="match status" value="1"/>
</dbReference>
<protein>
    <recommendedName>
        <fullName evidence="7">Xylanolytic transcriptional activator regulatory domain-containing protein</fullName>
    </recommendedName>
</protein>
<keyword evidence="6" id="KW-0812">Transmembrane</keyword>
<evidence type="ECO:0000256" key="3">
    <source>
        <dbReference type="ARBA" id="ARBA00023125"/>
    </source>
</evidence>
<dbReference type="PANTHER" id="PTHR46910">
    <property type="entry name" value="TRANSCRIPTION FACTOR PDR1"/>
    <property type="match status" value="1"/>
</dbReference>
<organism evidence="8 9">
    <name type="scientific">Clonostachys rhizophaga</name>
    <dbReference type="NCBI Taxonomy" id="160324"/>
    <lineage>
        <taxon>Eukaryota</taxon>
        <taxon>Fungi</taxon>
        <taxon>Dikarya</taxon>
        <taxon>Ascomycota</taxon>
        <taxon>Pezizomycotina</taxon>
        <taxon>Sordariomycetes</taxon>
        <taxon>Hypocreomycetidae</taxon>
        <taxon>Hypocreales</taxon>
        <taxon>Bionectriaceae</taxon>
        <taxon>Clonostachys</taxon>
    </lineage>
</organism>
<dbReference type="GO" id="GO:0006351">
    <property type="term" value="P:DNA-templated transcription"/>
    <property type="evidence" value="ECO:0007669"/>
    <property type="project" value="InterPro"/>
</dbReference>
<evidence type="ECO:0000256" key="5">
    <source>
        <dbReference type="SAM" id="MobiDB-lite"/>
    </source>
</evidence>
<keyword evidence="2" id="KW-0479">Metal-binding</keyword>